<organism evidence="1 2">
    <name type="scientific">Dillenia turbinata</name>
    <dbReference type="NCBI Taxonomy" id="194707"/>
    <lineage>
        <taxon>Eukaryota</taxon>
        <taxon>Viridiplantae</taxon>
        <taxon>Streptophyta</taxon>
        <taxon>Embryophyta</taxon>
        <taxon>Tracheophyta</taxon>
        <taxon>Spermatophyta</taxon>
        <taxon>Magnoliopsida</taxon>
        <taxon>eudicotyledons</taxon>
        <taxon>Gunneridae</taxon>
        <taxon>Pentapetalae</taxon>
        <taxon>Dilleniales</taxon>
        <taxon>Dilleniaceae</taxon>
        <taxon>Dillenia</taxon>
    </lineage>
</organism>
<reference evidence="1 2" key="1">
    <citation type="submission" date="2023-12" db="EMBL/GenBank/DDBJ databases">
        <title>A high-quality genome assembly for Dillenia turbinata (Dilleniales).</title>
        <authorList>
            <person name="Chanderbali A."/>
        </authorList>
    </citation>
    <scope>NUCLEOTIDE SEQUENCE [LARGE SCALE GENOMIC DNA]</scope>
    <source>
        <strain evidence="1">LSX21</strain>
        <tissue evidence="1">Leaf</tissue>
    </source>
</reference>
<evidence type="ECO:0000313" key="2">
    <source>
        <dbReference type="Proteomes" id="UP001370490"/>
    </source>
</evidence>
<accession>A0AAN8VFC1</accession>
<gene>
    <name evidence="1" type="ORF">RJ641_004758</name>
</gene>
<evidence type="ECO:0000313" key="1">
    <source>
        <dbReference type="EMBL" id="KAK6930664.1"/>
    </source>
</evidence>
<dbReference type="AlphaFoldDB" id="A0AAN8VFC1"/>
<proteinExistence type="predicted"/>
<protein>
    <submittedName>
        <fullName evidence="1">Uncharacterized protein</fullName>
    </submittedName>
</protein>
<keyword evidence="2" id="KW-1185">Reference proteome</keyword>
<sequence>MAVYGYQVLGFLENRAFSVSFNAVNGFFERAGDYPLITAQISRSIISLHLVQLANWTPPSIPNRKPNQNFLFLQSNATSQTLFHFSKKSLVQLPHIPTSSHVLTSPPVPY</sequence>
<comment type="caution">
    <text evidence="1">The sequence shown here is derived from an EMBL/GenBank/DDBJ whole genome shotgun (WGS) entry which is preliminary data.</text>
</comment>
<name>A0AAN8VFC1_9MAGN</name>
<dbReference type="EMBL" id="JBAMMX010000012">
    <property type="protein sequence ID" value="KAK6930664.1"/>
    <property type="molecule type" value="Genomic_DNA"/>
</dbReference>
<dbReference type="Proteomes" id="UP001370490">
    <property type="component" value="Unassembled WGS sequence"/>
</dbReference>